<evidence type="ECO:0000313" key="2">
    <source>
        <dbReference type="Proteomes" id="UP001353858"/>
    </source>
</evidence>
<reference evidence="2" key="1">
    <citation type="submission" date="2023-01" db="EMBL/GenBank/DDBJ databases">
        <title>Key to firefly adult light organ development and bioluminescence: homeobox transcription factors regulate luciferase expression and transportation to peroxisome.</title>
        <authorList>
            <person name="Fu X."/>
        </authorList>
    </citation>
    <scope>NUCLEOTIDE SEQUENCE [LARGE SCALE GENOMIC DNA]</scope>
</reference>
<dbReference type="SUPFAM" id="SSF56219">
    <property type="entry name" value="DNase I-like"/>
    <property type="match status" value="1"/>
</dbReference>
<accession>A0AAN7SLS7</accession>
<sequence>MKQIEWNIVTFNIRTLRDEEKLIELEAEIKKIKWTIIGLAEVRRTGEQCIKLKSRHVLFSKGREDKKEGGVGLLINKTEVDKVSQYKAISERVISIVIDINKRYKCKVIQVYAPTLTQEDEEIEKFYEKNNEALKTDKTRYTIIMDNFNANVGIQEEPNEQGIGPFGLGKKIQ</sequence>
<organism evidence="1 2">
    <name type="scientific">Aquatica leii</name>
    <dbReference type="NCBI Taxonomy" id="1421715"/>
    <lineage>
        <taxon>Eukaryota</taxon>
        <taxon>Metazoa</taxon>
        <taxon>Ecdysozoa</taxon>
        <taxon>Arthropoda</taxon>
        <taxon>Hexapoda</taxon>
        <taxon>Insecta</taxon>
        <taxon>Pterygota</taxon>
        <taxon>Neoptera</taxon>
        <taxon>Endopterygota</taxon>
        <taxon>Coleoptera</taxon>
        <taxon>Polyphaga</taxon>
        <taxon>Elateriformia</taxon>
        <taxon>Elateroidea</taxon>
        <taxon>Lampyridae</taxon>
        <taxon>Luciolinae</taxon>
        <taxon>Aquatica</taxon>
    </lineage>
</organism>
<dbReference type="AlphaFoldDB" id="A0AAN7SLS7"/>
<evidence type="ECO:0000313" key="1">
    <source>
        <dbReference type="EMBL" id="KAK4874513.1"/>
    </source>
</evidence>
<proteinExistence type="predicted"/>
<protein>
    <recommendedName>
        <fullName evidence="3">Craniofacial development protein 2</fullName>
    </recommendedName>
</protein>
<comment type="caution">
    <text evidence="1">The sequence shown here is derived from an EMBL/GenBank/DDBJ whole genome shotgun (WGS) entry which is preliminary data.</text>
</comment>
<dbReference type="Proteomes" id="UP001353858">
    <property type="component" value="Unassembled WGS sequence"/>
</dbReference>
<dbReference type="EMBL" id="JARPUR010000006">
    <property type="protein sequence ID" value="KAK4874513.1"/>
    <property type="molecule type" value="Genomic_DNA"/>
</dbReference>
<dbReference type="Gene3D" id="3.60.10.10">
    <property type="entry name" value="Endonuclease/exonuclease/phosphatase"/>
    <property type="match status" value="1"/>
</dbReference>
<name>A0AAN7SLS7_9COLE</name>
<keyword evidence="2" id="KW-1185">Reference proteome</keyword>
<evidence type="ECO:0008006" key="3">
    <source>
        <dbReference type="Google" id="ProtNLM"/>
    </source>
</evidence>
<gene>
    <name evidence="1" type="ORF">RN001_013873</name>
</gene>
<dbReference type="InterPro" id="IPR036691">
    <property type="entry name" value="Endo/exonu/phosph_ase_sf"/>
</dbReference>